<evidence type="ECO:0000256" key="4">
    <source>
        <dbReference type="ARBA" id="ARBA00022679"/>
    </source>
</evidence>
<reference evidence="10" key="1">
    <citation type="journal article" date="2018" name="DNA Res.">
        <title>Multiple hybrid de novo genome assembly of finger millet, an orphan allotetraploid crop.</title>
        <authorList>
            <person name="Hatakeyama M."/>
            <person name="Aluri S."/>
            <person name="Balachadran M.T."/>
            <person name="Sivarajan S.R."/>
            <person name="Patrignani A."/>
            <person name="Gruter S."/>
            <person name="Poveda L."/>
            <person name="Shimizu-Inatsugi R."/>
            <person name="Baeten J."/>
            <person name="Francoijs K.J."/>
            <person name="Nataraja K.N."/>
            <person name="Reddy Y.A.N."/>
            <person name="Phadnis S."/>
            <person name="Ravikumar R.L."/>
            <person name="Schlapbach R."/>
            <person name="Sreeman S.M."/>
            <person name="Shimizu K.K."/>
        </authorList>
    </citation>
    <scope>NUCLEOTIDE SEQUENCE</scope>
</reference>
<evidence type="ECO:0000256" key="1">
    <source>
        <dbReference type="ARBA" id="ARBA00004123"/>
    </source>
</evidence>
<comment type="similarity">
    <text evidence="3">Belongs to the UDP-glycosyltransferase family.</text>
</comment>
<dbReference type="FunFam" id="3.40.50.2000:FF:000089">
    <property type="entry name" value="Glycosyltransferase"/>
    <property type="match status" value="1"/>
</dbReference>
<evidence type="ECO:0000256" key="3">
    <source>
        <dbReference type="ARBA" id="ARBA00009995"/>
    </source>
</evidence>
<evidence type="ECO:0000256" key="8">
    <source>
        <dbReference type="ARBA" id="ARBA00069714"/>
    </source>
</evidence>
<comment type="subcellular location">
    <subcellularLocation>
        <location evidence="1">Nucleus</location>
    </subcellularLocation>
</comment>
<dbReference type="Pfam" id="PF00201">
    <property type="entry name" value="UDPGT"/>
    <property type="match status" value="1"/>
</dbReference>
<dbReference type="InterPro" id="IPR050481">
    <property type="entry name" value="UDP-glycosyltransf_plant"/>
</dbReference>
<evidence type="ECO:0000256" key="2">
    <source>
        <dbReference type="ARBA" id="ARBA00004935"/>
    </source>
</evidence>
<organism evidence="10 11">
    <name type="scientific">Eleusine coracana subsp. coracana</name>
    <dbReference type="NCBI Taxonomy" id="191504"/>
    <lineage>
        <taxon>Eukaryota</taxon>
        <taxon>Viridiplantae</taxon>
        <taxon>Streptophyta</taxon>
        <taxon>Embryophyta</taxon>
        <taxon>Tracheophyta</taxon>
        <taxon>Spermatophyta</taxon>
        <taxon>Magnoliopsida</taxon>
        <taxon>Liliopsida</taxon>
        <taxon>Poales</taxon>
        <taxon>Poaceae</taxon>
        <taxon>PACMAD clade</taxon>
        <taxon>Chloridoideae</taxon>
        <taxon>Cynodonteae</taxon>
        <taxon>Eleusininae</taxon>
        <taxon>Eleusine</taxon>
    </lineage>
</organism>
<keyword evidence="4" id="KW-0808">Transferase</keyword>
<dbReference type="CDD" id="cd03784">
    <property type="entry name" value="GT1_Gtf-like"/>
    <property type="match status" value="1"/>
</dbReference>
<evidence type="ECO:0000256" key="5">
    <source>
        <dbReference type="ARBA" id="ARBA00023242"/>
    </source>
</evidence>
<dbReference type="FunFam" id="3.40.50.2000:FF:000086">
    <property type="entry name" value="Glycosyltransferase"/>
    <property type="match status" value="1"/>
</dbReference>
<dbReference type="PANTHER" id="PTHR48048:SF37">
    <property type="entry name" value="UDP-GLYCOSYLTRANSFERASE 71B1"/>
    <property type="match status" value="1"/>
</dbReference>
<name>A0AAV5EQJ5_ELECO</name>
<evidence type="ECO:0000256" key="7">
    <source>
        <dbReference type="ARBA" id="ARBA00058579"/>
    </source>
</evidence>
<dbReference type="PANTHER" id="PTHR48048">
    <property type="entry name" value="GLYCOSYLTRANSFERASE"/>
    <property type="match status" value="1"/>
</dbReference>
<dbReference type="SUPFAM" id="SSF53756">
    <property type="entry name" value="UDP-Glycosyltransferase/glycogen phosphorylase"/>
    <property type="match status" value="1"/>
</dbReference>
<dbReference type="GO" id="GO:0005634">
    <property type="term" value="C:nucleus"/>
    <property type="evidence" value="ECO:0007669"/>
    <property type="project" value="UniProtKB-SubCell"/>
</dbReference>
<dbReference type="Gene3D" id="3.40.50.2000">
    <property type="entry name" value="Glycogen Phosphorylase B"/>
    <property type="match status" value="2"/>
</dbReference>
<keyword evidence="5" id="KW-0539">Nucleus</keyword>
<dbReference type="EMBL" id="BQKI01000077">
    <property type="protein sequence ID" value="GJN24520.1"/>
    <property type="molecule type" value="Genomic_DNA"/>
</dbReference>
<dbReference type="PROSITE" id="PS00018">
    <property type="entry name" value="EF_HAND_1"/>
    <property type="match status" value="1"/>
</dbReference>
<keyword evidence="11" id="KW-1185">Reference proteome</keyword>
<comment type="function">
    <text evidence="7">UDP-glycosyltransferase which uses UDP-galactose and malvidin as substrates to catalyze the biosynthesis of malvidin 3-O-galactoside, an anthocyanin conferring purple pigmentation.</text>
</comment>
<evidence type="ECO:0000256" key="6">
    <source>
        <dbReference type="ARBA" id="ARBA00052232"/>
    </source>
</evidence>
<comment type="pathway">
    <text evidence="2">Pigment biosynthesis; anthocyanin biosynthesis.</text>
</comment>
<gene>
    <name evidence="10" type="primary">gb12264</name>
    <name evidence="10" type="ORF">PR202_gb12264</name>
</gene>
<evidence type="ECO:0000313" key="10">
    <source>
        <dbReference type="EMBL" id="GJN24520.1"/>
    </source>
</evidence>
<dbReference type="Proteomes" id="UP001054889">
    <property type="component" value="Unassembled WGS sequence"/>
</dbReference>
<accession>A0AAV5EQJ5</accession>
<evidence type="ECO:0000256" key="9">
    <source>
        <dbReference type="ARBA" id="ARBA00080193"/>
    </source>
</evidence>
<comment type="caution">
    <text evidence="10">The sequence shown here is derived from an EMBL/GenBank/DDBJ whole genome shotgun (WGS) entry which is preliminary data.</text>
</comment>
<dbReference type="InterPro" id="IPR002213">
    <property type="entry name" value="UDP_glucos_trans"/>
</dbReference>
<protein>
    <recommendedName>
        <fullName evidence="8">Malvidin galactosylase UGT88C3</fullName>
    </recommendedName>
    <alternativeName>
        <fullName evidence="9">UDP-glycosyltransferase 88C3</fullName>
    </alternativeName>
</protein>
<dbReference type="InterPro" id="IPR018247">
    <property type="entry name" value="EF_Hand_1_Ca_BS"/>
</dbReference>
<reference evidence="10" key="2">
    <citation type="submission" date="2021-12" db="EMBL/GenBank/DDBJ databases">
        <title>Resequencing data analysis of finger millet.</title>
        <authorList>
            <person name="Hatakeyama M."/>
            <person name="Aluri S."/>
            <person name="Balachadran M.T."/>
            <person name="Sivarajan S.R."/>
            <person name="Poveda L."/>
            <person name="Shimizu-Inatsugi R."/>
            <person name="Schlapbach R."/>
            <person name="Sreeman S.M."/>
            <person name="Shimizu K.K."/>
        </authorList>
    </citation>
    <scope>NUCLEOTIDE SEQUENCE</scope>
</reference>
<dbReference type="AlphaFoldDB" id="A0AAV5EQJ5"/>
<proteinExistence type="inferred from homology"/>
<dbReference type="GO" id="GO:0035251">
    <property type="term" value="F:UDP-glucosyltransferase activity"/>
    <property type="evidence" value="ECO:0007669"/>
    <property type="project" value="InterPro"/>
</dbReference>
<evidence type="ECO:0000313" key="11">
    <source>
        <dbReference type="Proteomes" id="UP001054889"/>
    </source>
</evidence>
<comment type="catalytic activity">
    <reaction evidence="6">
        <text>malvidin + UDP-alpha-D-galactose = malvidin 3-O-beta-D-galactoside + UDP + H(+)</text>
        <dbReference type="Rhea" id="RHEA:74131"/>
        <dbReference type="ChEBI" id="CHEBI:15378"/>
        <dbReference type="ChEBI" id="CHEBI:58223"/>
        <dbReference type="ChEBI" id="CHEBI:66914"/>
        <dbReference type="ChEBI" id="CHEBI:144781"/>
        <dbReference type="ChEBI" id="CHEBI:193100"/>
    </reaction>
    <physiologicalReaction direction="left-to-right" evidence="6">
        <dbReference type="Rhea" id="RHEA:74132"/>
    </physiologicalReaction>
</comment>
<sequence>MATTPTVVLLPVWGAGHLTPMLEAGSRLLACRGDHVLSLTVLVMPPPSQQQAAEVDAHLLREEAAAAAGHGHAIRFVRLPAVDPPTDHQGPVEFVSRVVRLHLPHVRSALSGLGCRVAAILLDLFCTEMLDVARDLAIPSYIYFTCNAAALSFFLRLPSLCAEVDGEFAAMDGAVDLPGLPPVPSSALPVIVMDRTKPCCDWYAYHGRRFTDANGGVVVNTAADLEPRALAAVAAGRCCAPGVPPPKLYPVGPIISFDSSPSPPPGDECVRWLDAQPAGSVVFLCFGSGGYFTAAQAHAAARGLERSGHRFLWVLRGPPAAPGDRRPTDGDLDELLPDGFLDRTKHRGLVWPTTAPQKAVLAHAAVGGFVTHCGWNSVLEALWHGVPMAAWPRYAEQHLNAFALVADVGAAVAMEVDRDRDNFVEAAELERAVRALVGGEDEEGRKAREKAKEMMAVCRRAVEDGGSSAAALKRLCDDIVFNSKCTVEVKQSS</sequence>